<dbReference type="InterPro" id="IPR011701">
    <property type="entry name" value="MFS"/>
</dbReference>
<dbReference type="KEGG" id="mlz:F6J85_04275"/>
<feature type="transmembrane region" description="Helical" evidence="8">
    <location>
        <begin position="116"/>
        <end position="137"/>
    </location>
</feature>
<dbReference type="EMBL" id="CP044232">
    <property type="protein sequence ID" value="QEW02391.1"/>
    <property type="molecule type" value="Genomic_DNA"/>
</dbReference>
<feature type="transmembrane region" description="Helical" evidence="8">
    <location>
        <begin position="180"/>
        <end position="199"/>
    </location>
</feature>
<keyword evidence="6 8" id="KW-1133">Transmembrane helix</keyword>
<keyword evidence="11" id="KW-1185">Reference proteome</keyword>
<evidence type="ECO:0000259" key="9">
    <source>
        <dbReference type="PROSITE" id="PS50850"/>
    </source>
</evidence>
<evidence type="ECO:0000256" key="7">
    <source>
        <dbReference type="ARBA" id="ARBA00023136"/>
    </source>
</evidence>
<dbReference type="Proteomes" id="UP000325516">
    <property type="component" value="Chromosome"/>
</dbReference>
<gene>
    <name evidence="10" type="ORF">F6J85_04275</name>
</gene>
<feature type="transmembrane region" description="Helical" evidence="8">
    <location>
        <begin position="59"/>
        <end position="79"/>
    </location>
</feature>
<feature type="transmembrane region" description="Helical" evidence="8">
    <location>
        <begin position="229"/>
        <end position="253"/>
    </location>
</feature>
<dbReference type="InterPro" id="IPR036259">
    <property type="entry name" value="MFS_trans_sf"/>
</dbReference>
<dbReference type="GO" id="GO:0005886">
    <property type="term" value="C:plasma membrane"/>
    <property type="evidence" value="ECO:0007669"/>
    <property type="project" value="UniProtKB-SubCell"/>
</dbReference>
<feature type="transmembrane region" description="Helical" evidence="8">
    <location>
        <begin position="327"/>
        <end position="346"/>
    </location>
</feature>
<dbReference type="NCBIfam" id="TIGR00710">
    <property type="entry name" value="efflux_Bcr_CflA"/>
    <property type="match status" value="1"/>
</dbReference>
<evidence type="ECO:0000256" key="5">
    <source>
        <dbReference type="ARBA" id="ARBA00022692"/>
    </source>
</evidence>
<dbReference type="PRINTS" id="PR01035">
    <property type="entry name" value="TCRTETA"/>
</dbReference>
<keyword evidence="7 8" id="KW-0472">Membrane</keyword>
<organism evidence="10 11">
    <name type="scientific">Microbacterium lushaniae</name>
    <dbReference type="NCBI Taxonomy" id="2614639"/>
    <lineage>
        <taxon>Bacteria</taxon>
        <taxon>Bacillati</taxon>
        <taxon>Actinomycetota</taxon>
        <taxon>Actinomycetes</taxon>
        <taxon>Micrococcales</taxon>
        <taxon>Microbacteriaceae</taxon>
        <taxon>Microbacterium</taxon>
    </lineage>
</organism>
<dbReference type="AlphaFoldDB" id="A0A5J6L1Y7"/>
<evidence type="ECO:0000256" key="8">
    <source>
        <dbReference type="SAM" id="Phobius"/>
    </source>
</evidence>
<evidence type="ECO:0000313" key="10">
    <source>
        <dbReference type="EMBL" id="QEW02391.1"/>
    </source>
</evidence>
<dbReference type="CDD" id="cd17320">
    <property type="entry name" value="MFS_MdfA_MDR_like"/>
    <property type="match status" value="1"/>
</dbReference>
<dbReference type="GO" id="GO:0042910">
    <property type="term" value="F:xenobiotic transmembrane transporter activity"/>
    <property type="evidence" value="ECO:0007669"/>
    <property type="project" value="InterPro"/>
</dbReference>
<comment type="similarity">
    <text evidence="2">Belongs to the major facilitator superfamily. Bcr/CmlA family.</text>
</comment>
<feature type="transmembrane region" description="Helical" evidence="8">
    <location>
        <begin position="385"/>
        <end position="406"/>
    </location>
</feature>
<accession>A0A5J6L1Y7</accession>
<proteinExistence type="inferred from homology"/>
<evidence type="ECO:0000256" key="3">
    <source>
        <dbReference type="ARBA" id="ARBA00022448"/>
    </source>
</evidence>
<evidence type="ECO:0000313" key="11">
    <source>
        <dbReference type="Proteomes" id="UP000325516"/>
    </source>
</evidence>
<reference evidence="11" key="1">
    <citation type="submission" date="2019-09" db="EMBL/GenBank/DDBJ databases">
        <title>Mumia zhuanghuii sp. nov. isolated from the intestinal contents of plateau pika (Ochotona curzoniae) in the Qinghai-Tibet plateau of China.</title>
        <authorList>
            <person name="Tian Z."/>
        </authorList>
    </citation>
    <scope>NUCLEOTIDE SEQUENCE [LARGE SCALE GENOMIC DNA]</scope>
    <source>
        <strain evidence="11">L-031</strain>
    </source>
</reference>
<keyword evidence="3" id="KW-0813">Transport</keyword>
<feature type="transmembrane region" description="Helical" evidence="8">
    <location>
        <begin position="358"/>
        <end position="379"/>
    </location>
</feature>
<evidence type="ECO:0000256" key="2">
    <source>
        <dbReference type="ARBA" id="ARBA00006236"/>
    </source>
</evidence>
<keyword evidence="4" id="KW-1003">Cell membrane</keyword>
<feature type="transmembrane region" description="Helical" evidence="8">
    <location>
        <begin position="265"/>
        <end position="283"/>
    </location>
</feature>
<comment type="subcellular location">
    <subcellularLocation>
        <location evidence="1">Cell membrane</location>
        <topology evidence="1">Multi-pass membrane protein</topology>
    </subcellularLocation>
</comment>
<dbReference type="InterPro" id="IPR004812">
    <property type="entry name" value="Efflux_drug-R_Bcr/CmlA"/>
</dbReference>
<dbReference type="Pfam" id="PF07690">
    <property type="entry name" value="MFS_1"/>
    <property type="match status" value="1"/>
</dbReference>
<dbReference type="PANTHER" id="PTHR23502:SF132">
    <property type="entry name" value="POLYAMINE TRANSPORTER 2-RELATED"/>
    <property type="match status" value="1"/>
</dbReference>
<feature type="transmembrane region" description="Helical" evidence="8">
    <location>
        <begin position="91"/>
        <end position="110"/>
    </location>
</feature>
<keyword evidence="5 8" id="KW-0812">Transmembrane</keyword>
<sequence>MDSVGGARPRRLDVRTWSRRRRFALLALLGVLVAGGPLGTDMYTPGLPRVIDDLDTETGLVQLTLMAYNVGLGVGQFAWGPISDRVGRRGPVILGSVGFALAALLCSFAPNIGVLLAGRVLMGFAGAAGIVVGRAIARDLYSGAELTRVFGILAVVFGIAPVIGPLIGGFVLSVGSWRSTFLLLMTIGVLLAVASAVGIPETLRPELRVHGASAERREAWIAPLRNRQFVVSVLILVGASTSMILYLSCVPIVLQRERGIDVVGYSMLFAFNAVGVLLGAQVGPWLSRRLGGIRVLVLALTLNLAAAVTVALSSALRGPLWLLDAGMWFTVFAAGICMPLAIGLALQPFAKGAGTAAAIAGGSQLALGSIAPAIVVSVVETSGVVLGIAQAAATIVTLGLVAVAALSARGAPRARDLGDAEPDLTEPA</sequence>
<dbReference type="PROSITE" id="PS50850">
    <property type="entry name" value="MFS"/>
    <property type="match status" value="1"/>
</dbReference>
<feature type="transmembrane region" description="Helical" evidence="8">
    <location>
        <begin position="295"/>
        <end position="315"/>
    </location>
</feature>
<evidence type="ECO:0000256" key="6">
    <source>
        <dbReference type="ARBA" id="ARBA00022989"/>
    </source>
</evidence>
<protein>
    <submittedName>
        <fullName evidence="10">Multidrug effflux MFS transporter</fullName>
    </submittedName>
</protein>
<dbReference type="InterPro" id="IPR020846">
    <property type="entry name" value="MFS_dom"/>
</dbReference>
<dbReference type="InterPro" id="IPR001958">
    <property type="entry name" value="Tet-R_TetA/multi-R_MdtG-like"/>
</dbReference>
<evidence type="ECO:0000256" key="1">
    <source>
        <dbReference type="ARBA" id="ARBA00004651"/>
    </source>
</evidence>
<dbReference type="SUPFAM" id="SSF103473">
    <property type="entry name" value="MFS general substrate transporter"/>
    <property type="match status" value="1"/>
</dbReference>
<dbReference type="RefSeq" id="WP_150923975.1">
    <property type="nucleotide sequence ID" value="NZ_CP044232.1"/>
</dbReference>
<feature type="domain" description="Major facilitator superfamily (MFS) profile" evidence="9">
    <location>
        <begin position="23"/>
        <end position="411"/>
    </location>
</feature>
<dbReference type="Gene3D" id="1.20.1720.10">
    <property type="entry name" value="Multidrug resistance protein D"/>
    <property type="match status" value="1"/>
</dbReference>
<dbReference type="GO" id="GO:1990961">
    <property type="term" value="P:xenobiotic detoxification by transmembrane export across the plasma membrane"/>
    <property type="evidence" value="ECO:0007669"/>
    <property type="project" value="InterPro"/>
</dbReference>
<feature type="transmembrane region" description="Helical" evidence="8">
    <location>
        <begin position="149"/>
        <end position="174"/>
    </location>
</feature>
<evidence type="ECO:0000256" key="4">
    <source>
        <dbReference type="ARBA" id="ARBA00022475"/>
    </source>
</evidence>
<dbReference type="PANTHER" id="PTHR23502">
    <property type="entry name" value="MAJOR FACILITATOR SUPERFAMILY"/>
    <property type="match status" value="1"/>
</dbReference>
<name>A0A5J6L1Y7_9MICO</name>